<feature type="domain" description="VOC" evidence="1">
    <location>
        <begin position="6"/>
        <end position="132"/>
    </location>
</feature>
<dbReference type="InterPro" id="IPR052537">
    <property type="entry name" value="Extradiol_RC_dioxygenase"/>
</dbReference>
<keyword evidence="3" id="KW-1185">Reference proteome</keyword>
<dbReference type="SUPFAM" id="SSF54593">
    <property type="entry name" value="Glyoxalase/Bleomycin resistance protein/Dihydroxybiphenyl dioxygenase"/>
    <property type="match status" value="1"/>
</dbReference>
<comment type="caution">
    <text evidence="2">The sequence shown here is derived from an EMBL/GenBank/DDBJ whole genome shotgun (WGS) entry which is preliminary data.</text>
</comment>
<accession>A0A920D120</accession>
<reference evidence="2" key="1">
    <citation type="submission" date="2021-03" db="EMBL/GenBank/DDBJ databases">
        <title>Antimicrobial resistance genes in bacteria isolated from Japanese honey, and their potential for conferring macrolide and lincosamide resistance in the American foulbrood pathogen Paenibacillus larvae.</title>
        <authorList>
            <person name="Okamoto M."/>
            <person name="Kumagai M."/>
            <person name="Kanamori H."/>
            <person name="Takamatsu D."/>
        </authorList>
    </citation>
    <scope>NUCLEOTIDE SEQUENCE</scope>
    <source>
        <strain evidence="2">J40TS1</strain>
    </source>
</reference>
<organism evidence="2 3">
    <name type="scientific">Paenibacillus montaniterrae</name>
    <dbReference type="NCBI Taxonomy" id="429341"/>
    <lineage>
        <taxon>Bacteria</taxon>
        <taxon>Bacillati</taxon>
        <taxon>Bacillota</taxon>
        <taxon>Bacilli</taxon>
        <taxon>Bacillales</taxon>
        <taxon>Paenibacillaceae</taxon>
        <taxon>Paenibacillus</taxon>
    </lineage>
</organism>
<feature type="domain" description="VOC" evidence="1">
    <location>
        <begin position="157"/>
        <end position="275"/>
    </location>
</feature>
<dbReference type="PANTHER" id="PTHR36110:SF4">
    <property type="entry name" value="RING-CLEAVING DIOXYGENASE MHQA-RELATED"/>
    <property type="match status" value="1"/>
</dbReference>
<dbReference type="InterPro" id="IPR029068">
    <property type="entry name" value="Glyas_Bleomycin-R_OHBP_Dase"/>
</dbReference>
<dbReference type="PANTHER" id="PTHR36110">
    <property type="entry name" value="RING-CLEAVING DIOXYGENASE MHQE-RELATED"/>
    <property type="match status" value="1"/>
</dbReference>
<dbReference type="RefSeq" id="WP_213519063.1">
    <property type="nucleotide sequence ID" value="NZ_BOSE01000009.1"/>
</dbReference>
<evidence type="ECO:0000259" key="1">
    <source>
        <dbReference type="PROSITE" id="PS51819"/>
    </source>
</evidence>
<dbReference type="AlphaFoldDB" id="A0A920D120"/>
<dbReference type="Pfam" id="PF00903">
    <property type="entry name" value="Glyoxalase"/>
    <property type="match status" value="2"/>
</dbReference>
<name>A0A920D120_9BACL</name>
<dbReference type="InterPro" id="IPR037523">
    <property type="entry name" value="VOC_core"/>
</dbReference>
<proteinExistence type="predicted"/>
<protein>
    <submittedName>
        <fullName evidence="2">Glyoxalase</fullName>
    </submittedName>
</protein>
<sequence>MPQLLGHHHTSMFTKNAKQNKQFYTEVLGLRLVKKTVNQDSPDMYHLFYGDEVGNPGTELTFFEIQNAGHTVKGTNSIHLISLLVPSKNSLTYWEQRLTAHNIEHSGLSRYGAYDALYFEDPDQLSLVLLSNEGLNVPQRWQPWGDAPVPQEHAILGMGPIGIKVRQMEATVKLLTDTFGYTIKQQSAQETTLQAVAGEHWGEIVVSEEHGSRQRAGRGSVHHLALTVADKKELEHWNDVLQQQGYKTTGIIERFYFTSLYFHDRNGILFELATDGPGFTIDAEPAELGQRLDLPPFLEVNRAAIEHRLQPLD</sequence>
<dbReference type="Gene3D" id="3.10.180.10">
    <property type="entry name" value="2,3-Dihydroxybiphenyl 1,2-Dioxygenase, domain 1"/>
    <property type="match status" value="2"/>
</dbReference>
<evidence type="ECO:0000313" key="2">
    <source>
        <dbReference type="EMBL" id="GIP18519.1"/>
    </source>
</evidence>
<dbReference type="Proteomes" id="UP000683139">
    <property type="component" value="Unassembled WGS sequence"/>
</dbReference>
<gene>
    <name evidence="2" type="ORF">J40TS1_41610</name>
</gene>
<dbReference type="EMBL" id="BOSE01000009">
    <property type="protein sequence ID" value="GIP18519.1"/>
    <property type="molecule type" value="Genomic_DNA"/>
</dbReference>
<evidence type="ECO:0000313" key="3">
    <source>
        <dbReference type="Proteomes" id="UP000683139"/>
    </source>
</evidence>
<dbReference type="InterPro" id="IPR004360">
    <property type="entry name" value="Glyas_Fos-R_dOase_dom"/>
</dbReference>
<dbReference type="PROSITE" id="PS51819">
    <property type="entry name" value="VOC"/>
    <property type="match status" value="2"/>
</dbReference>